<evidence type="ECO:0000313" key="2">
    <source>
        <dbReference type="EMBL" id="KAK3359091.1"/>
    </source>
</evidence>
<protein>
    <submittedName>
        <fullName evidence="2">Uncharacterized protein</fullName>
    </submittedName>
</protein>
<keyword evidence="3" id="KW-1185">Reference proteome</keyword>
<gene>
    <name evidence="2" type="ORF">B0T25DRAFT_86179</name>
</gene>
<reference evidence="2" key="2">
    <citation type="submission" date="2023-06" db="EMBL/GenBank/DDBJ databases">
        <authorList>
            <consortium name="Lawrence Berkeley National Laboratory"/>
            <person name="Haridas S."/>
            <person name="Hensen N."/>
            <person name="Bonometti L."/>
            <person name="Westerberg I."/>
            <person name="Brannstrom I.O."/>
            <person name="Guillou S."/>
            <person name="Cros-Aarteil S."/>
            <person name="Calhoun S."/>
            <person name="Kuo A."/>
            <person name="Mondo S."/>
            <person name="Pangilinan J."/>
            <person name="Riley R."/>
            <person name="Labutti K."/>
            <person name="Andreopoulos B."/>
            <person name="Lipzen A."/>
            <person name="Chen C."/>
            <person name="Yanf M."/>
            <person name="Daum C."/>
            <person name="Ng V."/>
            <person name="Clum A."/>
            <person name="Steindorff A."/>
            <person name="Ohm R."/>
            <person name="Martin F."/>
            <person name="Silar P."/>
            <person name="Natvig D."/>
            <person name="Lalanne C."/>
            <person name="Gautier V."/>
            <person name="Ament-Velasquez S.L."/>
            <person name="Kruys A."/>
            <person name="Hutchinson M.I."/>
            <person name="Powell A.J."/>
            <person name="Barry K."/>
            <person name="Miller A.N."/>
            <person name="Grigoriev I.V."/>
            <person name="Debuchy R."/>
            <person name="Gladieux P."/>
            <person name="Thoren M.H."/>
            <person name="Johannesson H."/>
        </authorList>
    </citation>
    <scope>NUCLEOTIDE SEQUENCE</scope>
    <source>
        <strain evidence="2">CBS 955.72</strain>
    </source>
</reference>
<organism evidence="2 3">
    <name type="scientific">Lasiosphaeria hispida</name>
    <dbReference type="NCBI Taxonomy" id="260671"/>
    <lineage>
        <taxon>Eukaryota</taxon>
        <taxon>Fungi</taxon>
        <taxon>Dikarya</taxon>
        <taxon>Ascomycota</taxon>
        <taxon>Pezizomycotina</taxon>
        <taxon>Sordariomycetes</taxon>
        <taxon>Sordariomycetidae</taxon>
        <taxon>Sordariales</taxon>
        <taxon>Lasiosphaeriaceae</taxon>
        <taxon>Lasiosphaeria</taxon>
    </lineage>
</organism>
<evidence type="ECO:0000256" key="1">
    <source>
        <dbReference type="SAM" id="MobiDB-lite"/>
    </source>
</evidence>
<dbReference type="Proteomes" id="UP001275084">
    <property type="component" value="Unassembled WGS sequence"/>
</dbReference>
<name>A0AAJ0MHF6_9PEZI</name>
<comment type="caution">
    <text evidence="2">The sequence shown here is derived from an EMBL/GenBank/DDBJ whole genome shotgun (WGS) entry which is preliminary data.</text>
</comment>
<dbReference type="EMBL" id="JAUIQD010000002">
    <property type="protein sequence ID" value="KAK3359091.1"/>
    <property type="molecule type" value="Genomic_DNA"/>
</dbReference>
<feature type="region of interest" description="Disordered" evidence="1">
    <location>
        <begin position="16"/>
        <end position="36"/>
    </location>
</feature>
<sequence>MQKPAVRSQILGFVSASAHTSPQKCPSTPRDAGSSRLTLLDGMSKIPHSTSRRLTMYPTWMLVAPAAGPQNSRSTFQTMFSRGDLAHNGSRHERRAHFRLVSRAPSAATVSNPITAKSLQQTFPAHRNDFLQHILNGCPLKGCATQTATKSTCFREPRSNLHALAPISAKRQVEFLARRGSLSPAFVCPSTWRFRHVPIRSLGLIDIPGEGIRQPHVLHLA</sequence>
<accession>A0AAJ0MHF6</accession>
<evidence type="ECO:0000313" key="3">
    <source>
        <dbReference type="Proteomes" id="UP001275084"/>
    </source>
</evidence>
<dbReference type="AlphaFoldDB" id="A0AAJ0MHF6"/>
<proteinExistence type="predicted"/>
<reference evidence="2" key="1">
    <citation type="journal article" date="2023" name="Mol. Phylogenet. Evol.">
        <title>Genome-scale phylogeny and comparative genomics of the fungal order Sordariales.</title>
        <authorList>
            <person name="Hensen N."/>
            <person name="Bonometti L."/>
            <person name="Westerberg I."/>
            <person name="Brannstrom I.O."/>
            <person name="Guillou S."/>
            <person name="Cros-Aarteil S."/>
            <person name="Calhoun S."/>
            <person name="Haridas S."/>
            <person name="Kuo A."/>
            <person name="Mondo S."/>
            <person name="Pangilinan J."/>
            <person name="Riley R."/>
            <person name="LaButti K."/>
            <person name="Andreopoulos B."/>
            <person name="Lipzen A."/>
            <person name="Chen C."/>
            <person name="Yan M."/>
            <person name="Daum C."/>
            <person name="Ng V."/>
            <person name="Clum A."/>
            <person name="Steindorff A."/>
            <person name="Ohm R.A."/>
            <person name="Martin F."/>
            <person name="Silar P."/>
            <person name="Natvig D.O."/>
            <person name="Lalanne C."/>
            <person name="Gautier V."/>
            <person name="Ament-Velasquez S.L."/>
            <person name="Kruys A."/>
            <person name="Hutchinson M.I."/>
            <person name="Powell A.J."/>
            <person name="Barry K."/>
            <person name="Miller A.N."/>
            <person name="Grigoriev I.V."/>
            <person name="Debuchy R."/>
            <person name="Gladieux P."/>
            <person name="Hiltunen Thoren M."/>
            <person name="Johannesson H."/>
        </authorList>
    </citation>
    <scope>NUCLEOTIDE SEQUENCE</scope>
    <source>
        <strain evidence="2">CBS 955.72</strain>
    </source>
</reference>
<feature type="compositionally biased region" description="Polar residues" evidence="1">
    <location>
        <begin position="17"/>
        <end position="26"/>
    </location>
</feature>